<dbReference type="RefSeq" id="XP_075096361.1">
    <property type="nucleotide sequence ID" value="XM_075240260.1"/>
</dbReference>
<name>A0AC58TGK7_TOBAC</name>
<evidence type="ECO:0000313" key="2">
    <source>
        <dbReference type="RefSeq" id="XP_075096361.1"/>
    </source>
</evidence>
<keyword evidence="1" id="KW-1185">Reference proteome</keyword>
<protein>
    <submittedName>
        <fullName evidence="2">Uncharacterized protein LOC142174462</fullName>
    </submittedName>
</protein>
<accession>A0AC58TGK7</accession>
<organism evidence="1 2">
    <name type="scientific">Nicotiana tabacum</name>
    <name type="common">Common tobacco</name>
    <dbReference type="NCBI Taxonomy" id="4097"/>
    <lineage>
        <taxon>Eukaryota</taxon>
        <taxon>Viridiplantae</taxon>
        <taxon>Streptophyta</taxon>
        <taxon>Embryophyta</taxon>
        <taxon>Tracheophyta</taxon>
        <taxon>Spermatophyta</taxon>
        <taxon>Magnoliopsida</taxon>
        <taxon>eudicotyledons</taxon>
        <taxon>Gunneridae</taxon>
        <taxon>Pentapetalae</taxon>
        <taxon>asterids</taxon>
        <taxon>lamiids</taxon>
        <taxon>Solanales</taxon>
        <taxon>Solanaceae</taxon>
        <taxon>Nicotianoideae</taxon>
        <taxon>Nicotianeae</taxon>
        <taxon>Nicotiana</taxon>
    </lineage>
</organism>
<sequence>MQNKLLTSDMLNRLGMVIANKCNLCHQAEDSRDHLYVECDYMKVVMNKIMQWTHSQNIAAWDWKQHVQEVIRRAKGKSREAELFKMLYTETVNCIWIERNKRIFEKTSVGWERIAKEIACVCCVRAPLRIAEIVHRYRF</sequence>
<reference evidence="2" key="2">
    <citation type="submission" date="2025-08" db="UniProtKB">
        <authorList>
            <consortium name="RefSeq"/>
        </authorList>
    </citation>
    <scope>IDENTIFICATION</scope>
    <source>
        <tissue evidence="2">Leaf</tissue>
    </source>
</reference>
<proteinExistence type="predicted"/>
<evidence type="ECO:0000313" key="1">
    <source>
        <dbReference type="Proteomes" id="UP000790787"/>
    </source>
</evidence>
<gene>
    <name evidence="2" type="primary">LOC142174462</name>
</gene>
<reference evidence="1" key="1">
    <citation type="journal article" date="2014" name="Nat. Commun.">
        <title>The tobacco genome sequence and its comparison with those of tomato and potato.</title>
        <authorList>
            <person name="Sierro N."/>
            <person name="Battey J.N."/>
            <person name="Ouadi S."/>
            <person name="Bakaher N."/>
            <person name="Bovet L."/>
            <person name="Willig A."/>
            <person name="Goepfert S."/>
            <person name="Peitsch M.C."/>
            <person name="Ivanov N.V."/>
        </authorList>
    </citation>
    <scope>NUCLEOTIDE SEQUENCE [LARGE SCALE GENOMIC DNA]</scope>
</reference>
<dbReference type="Proteomes" id="UP000790787">
    <property type="component" value="Chromosome 20"/>
</dbReference>